<evidence type="ECO:0000313" key="3">
    <source>
        <dbReference type="Proteomes" id="UP000094271"/>
    </source>
</evidence>
<proteinExistence type="predicted"/>
<dbReference type="Proteomes" id="UP000094869">
    <property type="component" value="Unassembled WGS sequence"/>
</dbReference>
<dbReference type="AlphaFoldDB" id="A0A1E3UGJ2"/>
<evidence type="ECO:0000313" key="1">
    <source>
        <dbReference type="EMBL" id="ODR48965.1"/>
    </source>
</evidence>
<organism evidence="1 3">
    <name type="scientific">Eisenbergiella tayi</name>
    <dbReference type="NCBI Taxonomy" id="1432052"/>
    <lineage>
        <taxon>Bacteria</taxon>
        <taxon>Bacillati</taxon>
        <taxon>Bacillota</taxon>
        <taxon>Clostridia</taxon>
        <taxon>Lachnospirales</taxon>
        <taxon>Lachnospiraceae</taxon>
        <taxon>Eisenbergiella</taxon>
    </lineage>
</organism>
<accession>A0A1E3UGJ2</accession>
<evidence type="ECO:0000313" key="4">
    <source>
        <dbReference type="Proteomes" id="UP000094869"/>
    </source>
</evidence>
<reference evidence="1 3" key="2">
    <citation type="submission" date="2016-08" db="EMBL/GenBank/DDBJ databases">
        <authorList>
            <person name="Seilhamer J.J."/>
        </authorList>
    </citation>
    <scope>NUCLEOTIDE SEQUENCE [LARGE SCALE GENOMIC DNA]</scope>
    <source>
        <strain evidence="1 3">NML150140-1</strain>
    </source>
</reference>
<evidence type="ECO:0000313" key="2">
    <source>
        <dbReference type="EMBL" id="ODR60304.1"/>
    </source>
</evidence>
<dbReference type="EMBL" id="MEHA01000015">
    <property type="protein sequence ID" value="ODR48965.1"/>
    <property type="molecule type" value="Genomic_DNA"/>
</dbReference>
<reference evidence="2 4" key="1">
    <citation type="submission" date="2016-08" db="EMBL/GenBank/DDBJ databases">
        <title>Characterization of Isolates of Eisenbergiella tayi Derived from Blood Cultures, Using Whole Genome Sequencing.</title>
        <authorList>
            <person name="Bernier A.-M."/>
            <person name="Burdz T."/>
            <person name="Wiebe D."/>
            <person name="Bernard K."/>
        </authorList>
    </citation>
    <scope>NUCLEOTIDE SEQUENCE [LARGE SCALE GENOMIC DNA]</scope>
    <source>
        <strain evidence="2 4">NML120146</strain>
    </source>
</reference>
<comment type="caution">
    <text evidence="1">The sequence shown here is derived from an EMBL/GenBank/DDBJ whole genome shotgun (WGS) entry which is preliminary data.</text>
</comment>
<dbReference type="Proteomes" id="UP000094271">
    <property type="component" value="Unassembled WGS sequence"/>
</dbReference>
<keyword evidence="4" id="KW-1185">Reference proteome</keyword>
<protein>
    <submittedName>
        <fullName evidence="1">Uncharacterized protein</fullName>
    </submittedName>
</protein>
<name>A0A1E3UGJ2_9FIRM</name>
<gene>
    <name evidence="1" type="ORF">BEI59_19720</name>
    <name evidence="2" type="ORF">BEI63_03695</name>
</gene>
<dbReference type="EMBL" id="MEHD01000011">
    <property type="protein sequence ID" value="ODR60304.1"/>
    <property type="molecule type" value="Genomic_DNA"/>
</dbReference>
<sequence>MPDDFRYEKNDTNPIDIRTSAIIYKKILTNMLFNLNSFILLEKTPIILPSQLKIKFPQLLFARTPLIKYECIYCYK</sequence>